<dbReference type="EMBL" id="JAURVH010001516">
    <property type="protein sequence ID" value="KAK5931297.1"/>
    <property type="molecule type" value="Genomic_DNA"/>
</dbReference>
<proteinExistence type="predicted"/>
<comment type="caution">
    <text evidence="2">The sequence shown here is derived from an EMBL/GenBank/DDBJ whole genome shotgun (WGS) entry which is preliminary data.</text>
</comment>
<feature type="region of interest" description="Disordered" evidence="1">
    <location>
        <begin position="97"/>
        <end position="130"/>
    </location>
</feature>
<sequence length="130" mass="14812">MPCDLEPKNPFSIGANQSCIDHLEFLAYVQFHELCERVRAVPGREVEQCFGEARLFHFCKTRLCRNSAKHGEPPGRYSIRGIAFLPIDGDRAASVLPEADRQPNYQMHSDQKSRQAVRENGEKKKSHEGE</sequence>
<name>A0AAN8HXD1_CHAGU</name>
<feature type="compositionally biased region" description="Basic and acidic residues" evidence="1">
    <location>
        <begin position="109"/>
        <end position="130"/>
    </location>
</feature>
<evidence type="ECO:0000313" key="2">
    <source>
        <dbReference type="EMBL" id="KAK5931297.1"/>
    </source>
</evidence>
<dbReference type="Proteomes" id="UP001331515">
    <property type="component" value="Unassembled WGS sequence"/>
</dbReference>
<protein>
    <submittedName>
        <fullName evidence="2">Uncharacterized protein</fullName>
    </submittedName>
</protein>
<keyword evidence="3" id="KW-1185">Reference proteome</keyword>
<gene>
    <name evidence="2" type="ORF">CgunFtcFv8_027458</name>
</gene>
<dbReference type="AlphaFoldDB" id="A0AAN8HXD1"/>
<accession>A0AAN8HXD1</accession>
<organism evidence="2 3">
    <name type="scientific">Champsocephalus gunnari</name>
    <name type="common">Mackerel icefish</name>
    <dbReference type="NCBI Taxonomy" id="52237"/>
    <lineage>
        <taxon>Eukaryota</taxon>
        <taxon>Metazoa</taxon>
        <taxon>Chordata</taxon>
        <taxon>Craniata</taxon>
        <taxon>Vertebrata</taxon>
        <taxon>Euteleostomi</taxon>
        <taxon>Actinopterygii</taxon>
        <taxon>Neopterygii</taxon>
        <taxon>Teleostei</taxon>
        <taxon>Neoteleostei</taxon>
        <taxon>Acanthomorphata</taxon>
        <taxon>Eupercaria</taxon>
        <taxon>Perciformes</taxon>
        <taxon>Notothenioidei</taxon>
        <taxon>Channichthyidae</taxon>
        <taxon>Champsocephalus</taxon>
    </lineage>
</organism>
<reference evidence="2 3" key="1">
    <citation type="journal article" date="2023" name="Mol. Biol. Evol.">
        <title>Genomics of Secondarily Temperate Adaptation in the Only Non-Antarctic Icefish.</title>
        <authorList>
            <person name="Rivera-Colon A.G."/>
            <person name="Rayamajhi N."/>
            <person name="Minhas B.F."/>
            <person name="Madrigal G."/>
            <person name="Bilyk K.T."/>
            <person name="Yoon V."/>
            <person name="Hune M."/>
            <person name="Gregory S."/>
            <person name="Cheng C.H.C."/>
            <person name="Catchen J.M."/>
        </authorList>
    </citation>
    <scope>NUCLEOTIDE SEQUENCE [LARGE SCALE GENOMIC DNA]</scope>
    <source>
        <tissue evidence="2">White muscle</tissue>
    </source>
</reference>
<evidence type="ECO:0000313" key="3">
    <source>
        <dbReference type="Proteomes" id="UP001331515"/>
    </source>
</evidence>
<evidence type="ECO:0000256" key="1">
    <source>
        <dbReference type="SAM" id="MobiDB-lite"/>
    </source>
</evidence>